<gene>
    <name evidence="3" type="ORF">AAA081_02445</name>
</gene>
<keyword evidence="2" id="KW-0472">Membrane</keyword>
<evidence type="ECO:0008006" key="5">
    <source>
        <dbReference type="Google" id="ProtNLM"/>
    </source>
</evidence>
<protein>
    <recommendedName>
        <fullName evidence="5">Type IV pilus assembly protein PilM</fullName>
    </recommendedName>
</protein>
<dbReference type="Gene3D" id="3.30.420.40">
    <property type="match status" value="1"/>
</dbReference>
<name>A0ABV1J5R9_9FIRM</name>
<reference evidence="3 4" key="1">
    <citation type="submission" date="2024-04" db="EMBL/GenBank/DDBJ databases">
        <title>Human intestinal bacterial collection.</title>
        <authorList>
            <person name="Pauvert C."/>
            <person name="Hitch T.C.A."/>
            <person name="Clavel T."/>
        </authorList>
    </citation>
    <scope>NUCLEOTIDE SEQUENCE [LARGE SCALE GENOMIC DNA]</scope>
    <source>
        <strain evidence="3 4">CLA-SR-H026</strain>
    </source>
</reference>
<evidence type="ECO:0000256" key="2">
    <source>
        <dbReference type="SAM" id="Phobius"/>
    </source>
</evidence>
<dbReference type="Gene3D" id="3.30.1490.300">
    <property type="match status" value="1"/>
</dbReference>
<evidence type="ECO:0000313" key="4">
    <source>
        <dbReference type="Proteomes" id="UP001481872"/>
    </source>
</evidence>
<accession>A0ABV1J5R9</accession>
<dbReference type="EMBL" id="JBBNPS010000004">
    <property type="protein sequence ID" value="MEQ3353162.1"/>
    <property type="molecule type" value="Genomic_DNA"/>
</dbReference>
<dbReference type="Proteomes" id="UP001481872">
    <property type="component" value="Unassembled WGS sequence"/>
</dbReference>
<dbReference type="InterPro" id="IPR043129">
    <property type="entry name" value="ATPase_NBD"/>
</dbReference>
<evidence type="ECO:0000313" key="3">
    <source>
        <dbReference type="EMBL" id="MEQ3353162.1"/>
    </source>
</evidence>
<dbReference type="SUPFAM" id="SSF53067">
    <property type="entry name" value="Actin-like ATPase domain"/>
    <property type="match status" value="1"/>
</dbReference>
<proteinExistence type="predicted"/>
<keyword evidence="2" id="KW-0812">Transmembrane</keyword>
<sequence>MKLFNKREAIIYFEDRRCYVANVDENKSVSTLYSFDIPMNVLSDGEILDSAQLHYLLKKTLEENELTKSHALFVINSASAVNRTMHVPSMTEKERASLIENECPSLFPQDLEEYALDSVDLKSDDDIHHLLITICPEEILEGYRDLAKKCEIKLRGIIPFSTLCLEYAHWLGGARVNFVGTSHLGFYYGHENRFFDRTEVNDSVLDFMSRNELEAEDVLRIKDENFDERMSDVDPAAMKREMQSAYYEALGHVEHMGGDFALADRQFIAGSFVESGLFSALMDEEVYKPLSLTDILAAAAEHGDVAAMFSGTRRSGGGGKNYYLPIGALVVAFAILIGSFVYGEKLKQQNRDLIVRTHEQEMAQDESDSTEGGSGAQKSADIADAITKVKSSAPDTLTVTGMDYQNGTLSIRGEAKDANEIQNWCSQLEDVLKVKVEEEPTATVGDVIYFQLTAYLIGGEEGDSAPSEETDDGMDSAGDEMMGDEMTVNDAGDNSASI</sequence>
<keyword evidence="4" id="KW-1185">Reference proteome</keyword>
<feature type="region of interest" description="Disordered" evidence="1">
    <location>
        <begin position="460"/>
        <end position="498"/>
    </location>
</feature>
<comment type="caution">
    <text evidence="3">The sequence shown here is derived from an EMBL/GenBank/DDBJ whole genome shotgun (WGS) entry which is preliminary data.</text>
</comment>
<keyword evidence="2" id="KW-1133">Transmembrane helix</keyword>
<feature type="compositionally biased region" description="Acidic residues" evidence="1">
    <location>
        <begin position="460"/>
        <end position="483"/>
    </location>
</feature>
<organism evidence="3 4">
    <name type="scientific">Aedoeadaptatus acetigenes</name>
    <dbReference type="NCBI Taxonomy" id="2981723"/>
    <lineage>
        <taxon>Bacteria</taxon>
        <taxon>Bacillati</taxon>
        <taxon>Bacillota</taxon>
        <taxon>Tissierellia</taxon>
        <taxon>Tissierellales</taxon>
        <taxon>Peptoniphilaceae</taxon>
        <taxon>Aedoeadaptatus</taxon>
    </lineage>
</organism>
<dbReference type="RefSeq" id="WP_349053557.1">
    <property type="nucleotide sequence ID" value="NZ_JBBNPS010000004.1"/>
</dbReference>
<feature type="transmembrane region" description="Helical" evidence="2">
    <location>
        <begin position="322"/>
        <end position="342"/>
    </location>
</feature>
<evidence type="ECO:0000256" key="1">
    <source>
        <dbReference type="SAM" id="MobiDB-lite"/>
    </source>
</evidence>